<dbReference type="Proteomes" id="UP001596058">
    <property type="component" value="Unassembled WGS sequence"/>
</dbReference>
<evidence type="ECO:0000313" key="1">
    <source>
        <dbReference type="EMBL" id="MFC5831141.1"/>
    </source>
</evidence>
<sequence length="91" mass="10103">MTRRPDAHERTLARALTEVVIRLGLSDDDDITPAATIKLLEPVTVLLQGLSDQDRQALADLINQFAQEEADPDRQLTAWEAPETLALLARD</sequence>
<gene>
    <name evidence="1" type="ORF">ACFPZ3_45440</name>
</gene>
<name>A0ABW1D251_9ACTN</name>
<organism evidence="1 2">
    <name type="scientific">Nonomuraea insulae</name>
    <dbReference type="NCBI Taxonomy" id="1616787"/>
    <lineage>
        <taxon>Bacteria</taxon>
        <taxon>Bacillati</taxon>
        <taxon>Actinomycetota</taxon>
        <taxon>Actinomycetes</taxon>
        <taxon>Streptosporangiales</taxon>
        <taxon>Streptosporangiaceae</taxon>
        <taxon>Nonomuraea</taxon>
    </lineage>
</organism>
<keyword evidence="2" id="KW-1185">Reference proteome</keyword>
<evidence type="ECO:0000313" key="2">
    <source>
        <dbReference type="Proteomes" id="UP001596058"/>
    </source>
</evidence>
<dbReference type="RefSeq" id="WP_379520618.1">
    <property type="nucleotide sequence ID" value="NZ_JBHSPA010000061.1"/>
</dbReference>
<proteinExistence type="predicted"/>
<accession>A0ABW1D251</accession>
<dbReference type="EMBL" id="JBHSPA010000061">
    <property type="protein sequence ID" value="MFC5831141.1"/>
    <property type="molecule type" value="Genomic_DNA"/>
</dbReference>
<protein>
    <submittedName>
        <fullName evidence="1">Uncharacterized protein</fullName>
    </submittedName>
</protein>
<comment type="caution">
    <text evidence="1">The sequence shown here is derived from an EMBL/GenBank/DDBJ whole genome shotgun (WGS) entry which is preliminary data.</text>
</comment>
<reference evidence="2" key="1">
    <citation type="journal article" date="2019" name="Int. J. Syst. Evol. Microbiol.">
        <title>The Global Catalogue of Microorganisms (GCM) 10K type strain sequencing project: providing services to taxonomists for standard genome sequencing and annotation.</title>
        <authorList>
            <consortium name="The Broad Institute Genomics Platform"/>
            <consortium name="The Broad Institute Genome Sequencing Center for Infectious Disease"/>
            <person name="Wu L."/>
            <person name="Ma J."/>
        </authorList>
    </citation>
    <scope>NUCLEOTIDE SEQUENCE [LARGE SCALE GENOMIC DNA]</scope>
    <source>
        <strain evidence="2">CCUG 53903</strain>
    </source>
</reference>